<organism evidence="7 8">
    <name type="scientific">Hermetia illucens</name>
    <name type="common">Black soldier fly</name>
    <dbReference type="NCBI Taxonomy" id="343691"/>
    <lineage>
        <taxon>Eukaryota</taxon>
        <taxon>Metazoa</taxon>
        <taxon>Ecdysozoa</taxon>
        <taxon>Arthropoda</taxon>
        <taxon>Hexapoda</taxon>
        <taxon>Insecta</taxon>
        <taxon>Pterygota</taxon>
        <taxon>Neoptera</taxon>
        <taxon>Endopterygota</taxon>
        <taxon>Diptera</taxon>
        <taxon>Brachycera</taxon>
        <taxon>Stratiomyomorpha</taxon>
        <taxon>Stratiomyidae</taxon>
        <taxon>Hermetiinae</taxon>
        <taxon>Hermetia</taxon>
    </lineage>
</organism>
<dbReference type="FunFam" id="2.120.10.30:FF:000065">
    <property type="entry name" value="Hemomucin"/>
    <property type="match status" value="1"/>
</dbReference>
<feature type="transmembrane region" description="Helical" evidence="5">
    <location>
        <begin position="7"/>
        <end position="27"/>
    </location>
</feature>
<keyword evidence="8" id="KW-1185">Reference proteome</keyword>
<dbReference type="Gene3D" id="2.120.10.30">
    <property type="entry name" value="TolB, C-terminal domain"/>
    <property type="match status" value="1"/>
</dbReference>
<evidence type="ECO:0000256" key="2">
    <source>
        <dbReference type="ARBA" id="ARBA00022553"/>
    </source>
</evidence>
<feature type="region of interest" description="Disordered" evidence="4">
    <location>
        <begin position="429"/>
        <end position="573"/>
    </location>
</feature>
<feature type="compositionally biased region" description="Polar residues" evidence="4">
    <location>
        <begin position="515"/>
        <end position="530"/>
    </location>
</feature>
<evidence type="ECO:0000256" key="1">
    <source>
        <dbReference type="ARBA" id="ARBA00009191"/>
    </source>
</evidence>
<feature type="domain" description="Strictosidine synthase conserved region" evidence="6">
    <location>
        <begin position="172"/>
        <end position="257"/>
    </location>
</feature>
<protein>
    <recommendedName>
        <fullName evidence="6">Strictosidine synthase conserved region domain-containing protein</fullName>
    </recommendedName>
</protein>
<dbReference type="GO" id="GO:0016787">
    <property type="term" value="F:hydrolase activity"/>
    <property type="evidence" value="ECO:0007669"/>
    <property type="project" value="TreeGrafter"/>
</dbReference>
<dbReference type="Pfam" id="PF03088">
    <property type="entry name" value="Str_synth"/>
    <property type="match status" value="1"/>
</dbReference>
<keyword evidence="5" id="KW-0812">Transmembrane</keyword>
<dbReference type="InParanoid" id="A0A7R8UPH0"/>
<evidence type="ECO:0000256" key="4">
    <source>
        <dbReference type="SAM" id="MobiDB-lite"/>
    </source>
</evidence>
<comment type="similarity">
    <text evidence="1">Belongs to the strictosidine synthase family.</text>
</comment>
<keyword evidence="5" id="KW-0472">Membrane</keyword>
<gene>
    <name evidence="7" type="ORF">HERILL_LOCUS7290</name>
</gene>
<dbReference type="GO" id="GO:0012505">
    <property type="term" value="C:endomembrane system"/>
    <property type="evidence" value="ECO:0007669"/>
    <property type="project" value="TreeGrafter"/>
</dbReference>
<dbReference type="InterPro" id="IPR018119">
    <property type="entry name" value="Strictosidine_synth_cons-reg"/>
</dbReference>
<keyword evidence="2" id="KW-0597">Phosphoprotein</keyword>
<dbReference type="PRINTS" id="PR01217">
    <property type="entry name" value="PRICHEXTENSN"/>
</dbReference>
<evidence type="ECO:0000313" key="7">
    <source>
        <dbReference type="EMBL" id="CAD7084395.1"/>
    </source>
</evidence>
<name>A0A7R8UPH0_HERIL</name>
<feature type="compositionally biased region" description="Low complexity" evidence="4">
    <location>
        <begin position="453"/>
        <end position="514"/>
    </location>
</feature>
<dbReference type="OMA" id="RVRIMNF"/>
<keyword evidence="3" id="KW-0325">Glycoprotein</keyword>
<dbReference type="EMBL" id="LR899011">
    <property type="protein sequence ID" value="CAD7084395.1"/>
    <property type="molecule type" value="Genomic_DNA"/>
</dbReference>
<dbReference type="Proteomes" id="UP000594454">
    <property type="component" value="Chromosome 3"/>
</dbReference>
<evidence type="ECO:0000256" key="5">
    <source>
        <dbReference type="SAM" id="Phobius"/>
    </source>
</evidence>
<dbReference type="OrthoDB" id="5307922at2759"/>
<proteinExistence type="inferred from homology"/>
<dbReference type="PANTHER" id="PTHR10426">
    <property type="entry name" value="STRICTOSIDINE SYNTHASE-RELATED"/>
    <property type="match status" value="1"/>
</dbReference>
<accession>A0A7R8UPH0</accession>
<evidence type="ECO:0000259" key="6">
    <source>
        <dbReference type="Pfam" id="PF03088"/>
    </source>
</evidence>
<dbReference type="Pfam" id="PF20067">
    <property type="entry name" value="SSL_N"/>
    <property type="match status" value="1"/>
</dbReference>
<feature type="compositionally biased region" description="Basic and acidic residues" evidence="4">
    <location>
        <begin position="534"/>
        <end position="557"/>
    </location>
</feature>
<dbReference type="FunCoup" id="A0A7R8UPH0">
    <property type="interactions" value="777"/>
</dbReference>
<keyword evidence="5" id="KW-1133">Transmembrane helix</keyword>
<dbReference type="PANTHER" id="PTHR10426:SF88">
    <property type="entry name" value="ADIPOCYTE PLASMA MEMBRANE-ASSOCIATED PROTEIN HEMOMUCIN-RELATED"/>
    <property type="match status" value="1"/>
</dbReference>
<dbReference type="AlphaFoldDB" id="A0A7R8UPH0"/>
<sequence>MGLLYGIGIRLMNFAIFFLIIVLLPGLPPKTHFPFTEFEITPSKELRGPLELNNHLDNGERLLDGRVYGPECLLARKNEIFTTIHGGEIIKITADHITHVAKFGQPCEAIYEEQKCGRPLGMDFDTIGNNLIVADAYYGIWQVDITNGKKKLLISPNQELDGKIKRKAKIFNSVAVDKKGDFYWTDSSSDFTLEDGFYTMMANPSGRLFFYDRKKNESKLLLDEIFFANGIALSPNEDFIVIAETGGSRLLKYYLQGPKKGKHEIFVDGLPGSPDNLTPDADGLWVPLVIARDADHPAIYQSLSRFPVIRLFILRFLALLELPFRLVNNAFPNTYTQKVLHYIGHFETTRALIPKRTTILRVDWSGNIIGSLHGFDKSVHSVSHVLELGEHLYLGSPFNNYLGRVKLPRGPQIKIRNVRYEGVEPVVSGKAKPKEVPTTTTPKPTTTPPPTTTTPKPTTTTPKPTTTTTTPKPTTTTPKPTTTTPKPTTAKPTTTAAPKTTAKPTTTTPKPTTASPTQSTAQKIKESQPSAGAKDTRIPPKDPAPVEEKIADSEPPKQPKLKVIKKGGAQGEL</sequence>
<evidence type="ECO:0000256" key="3">
    <source>
        <dbReference type="ARBA" id="ARBA00023180"/>
    </source>
</evidence>
<dbReference type="SUPFAM" id="SSF63829">
    <property type="entry name" value="Calcium-dependent phosphotriesterase"/>
    <property type="match status" value="1"/>
</dbReference>
<evidence type="ECO:0000313" key="8">
    <source>
        <dbReference type="Proteomes" id="UP000594454"/>
    </source>
</evidence>
<dbReference type="InterPro" id="IPR011042">
    <property type="entry name" value="6-blade_b-propeller_TolB-like"/>
</dbReference>
<reference evidence="7 8" key="1">
    <citation type="submission" date="2020-11" db="EMBL/GenBank/DDBJ databases">
        <authorList>
            <person name="Wallbank WR R."/>
            <person name="Pardo Diaz C."/>
            <person name="Kozak K."/>
            <person name="Martin S."/>
            <person name="Jiggins C."/>
            <person name="Moest M."/>
            <person name="Warren A I."/>
            <person name="Generalovic N T."/>
            <person name="Byers J.R.P. K."/>
            <person name="Montejo-Kovacevich G."/>
            <person name="Yen C E."/>
        </authorList>
    </citation>
    <scope>NUCLEOTIDE SEQUENCE [LARGE SCALE GENOMIC DNA]</scope>
</reference>